<dbReference type="AlphaFoldDB" id="A0A6S9CE79"/>
<reference evidence="2" key="1">
    <citation type="submission" date="2021-01" db="EMBL/GenBank/DDBJ databases">
        <authorList>
            <person name="Corre E."/>
            <person name="Pelletier E."/>
            <person name="Niang G."/>
            <person name="Scheremetjew M."/>
            <person name="Finn R."/>
            <person name="Kale V."/>
            <person name="Holt S."/>
            <person name="Cochrane G."/>
            <person name="Meng A."/>
            <person name="Brown T."/>
            <person name="Cohen L."/>
        </authorList>
    </citation>
    <scope>NUCLEOTIDE SEQUENCE</scope>
    <source>
        <strain evidence="2">GSO104</strain>
    </source>
</reference>
<protein>
    <submittedName>
        <fullName evidence="2">Uncharacterized protein</fullName>
    </submittedName>
</protein>
<proteinExistence type="predicted"/>
<organism evidence="2">
    <name type="scientific">Ditylum brightwellii</name>
    <dbReference type="NCBI Taxonomy" id="49249"/>
    <lineage>
        <taxon>Eukaryota</taxon>
        <taxon>Sar</taxon>
        <taxon>Stramenopiles</taxon>
        <taxon>Ochrophyta</taxon>
        <taxon>Bacillariophyta</taxon>
        <taxon>Mediophyceae</taxon>
        <taxon>Lithodesmiophycidae</taxon>
        <taxon>Lithodesmiales</taxon>
        <taxon>Lithodesmiaceae</taxon>
        <taxon>Ditylum</taxon>
    </lineage>
</organism>
<sequence>METPRYLDEVKNFPLSPPPPPGGYDLREIAECGFPEFLPSHPYGTNQLSIRCILNNEFPLERKATNYPPRVELPELEEIPNVLLLPVLQNTHSLKKGKVALNIRPNSHSGLENEITDANSMSLMKTFVEKTYIRKIKKQKMSTNRGDTKSPAPKEHELADTLRHMEERKLADHMNIGRTIQINSLSGKRRSSRRSFAALGA</sequence>
<evidence type="ECO:0000256" key="1">
    <source>
        <dbReference type="SAM" id="MobiDB-lite"/>
    </source>
</evidence>
<accession>A0A6S9CE79</accession>
<dbReference type="EMBL" id="HBNS01008718">
    <property type="protein sequence ID" value="CAE4592198.1"/>
    <property type="molecule type" value="Transcribed_RNA"/>
</dbReference>
<evidence type="ECO:0000313" key="2">
    <source>
        <dbReference type="EMBL" id="CAE4592198.1"/>
    </source>
</evidence>
<name>A0A6S9CE79_9STRA</name>
<feature type="compositionally biased region" description="Basic and acidic residues" evidence="1">
    <location>
        <begin position="1"/>
        <end position="11"/>
    </location>
</feature>
<gene>
    <name evidence="2" type="ORF">DBRI00130_LOCUS7060</name>
</gene>
<feature type="region of interest" description="Disordered" evidence="1">
    <location>
        <begin position="1"/>
        <end position="21"/>
    </location>
</feature>